<sequence length="177" mass="19272">MDDQSRDLVGLTPEQARDAARKIIKQYNDALAEDAANYPDFWVTLGHSHKELPGNSPEQGTLAGDDQPETHQLNGRRKPDEHSTKPPSSPTKPPIQHGSQTGSFETHAKLGDSFAQSNFTTSHTQALASAPRPNPETPANHELKPFQGQIDIDKNPSPLEERPLEKSDRNAAAAAAE</sequence>
<proteinExistence type="predicted"/>
<dbReference type="InParanoid" id="A0A1Y2MDI7"/>
<dbReference type="EMBL" id="KZ107838">
    <property type="protein sequence ID" value="OSS54203.1"/>
    <property type="molecule type" value="Genomic_DNA"/>
</dbReference>
<keyword evidence="3" id="KW-1185">Reference proteome</keyword>
<organism evidence="2 3">
    <name type="scientific">Epicoccum nigrum</name>
    <name type="common">Soil fungus</name>
    <name type="synonym">Epicoccum purpurascens</name>
    <dbReference type="NCBI Taxonomy" id="105696"/>
    <lineage>
        <taxon>Eukaryota</taxon>
        <taxon>Fungi</taxon>
        <taxon>Dikarya</taxon>
        <taxon>Ascomycota</taxon>
        <taxon>Pezizomycotina</taxon>
        <taxon>Dothideomycetes</taxon>
        <taxon>Pleosporomycetidae</taxon>
        <taxon>Pleosporales</taxon>
        <taxon>Pleosporineae</taxon>
        <taxon>Didymellaceae</taxon>
        <taxon>Epicoccum</taxon>
    </lineage>
</organism>
<evidence type="ECO:0000313" key="3">
    <source>
        <dbReference type="Proteomes" id="UP000193240"/>
    </source>
</evidence>
<feature type="region of interest" description="Disordered" evidence="1">
    <location>
        <begin position="46"/>
        <end position="177"/>
    </location>
</feature>
<evidence type="ECO:0000256" key="1">
    <source>
        <dbReference type="SAM" id="MobiDB-lite"/>
    </source>
</evidence>
<evidence type="ECO:0000313" key="2">
    <source>
        <dbReference type="EMBL" id="OSS54203.1"/>
    </source>
</evidence>
<feature type="compositionally biased region" description="Basic and acidic residues" evidence="1">
    <location>
        <begin position="151"/>
        <end position="169"/>
    </location>
</feature>
<gene>
    <name evidence="2" type="ORF">B5807_01828</name>
</gene>
<accession>A0A1Y2MDI7</accession>
<dbReference type="Proteomes" id="UP000193240">
    <property type="component" value="Unassembled WGS sequence"/>
</dbReference>
<reference evidence="2 3" key="1">
    <citation type="journal article" date="2017" name="Genome Announc.">
        <title>Genome sequence of the saprophytic ascomycete Epicoccum nigrum ICMP 19927 strain isolated from New Zealand.</title>
        <authorList>
            <person name="Fokin M."/>
            <person name="Fleetwood D."/>
            <person name="Weir B.S."/>
            <person name="Villas-Boas S.G."/>
        </authorList>
    </citation>
    <scope>NUCLEOTIDE SEQUENCE [LARGE SCALE GENOMIC DNA]</scope>
    <source>
        <strain evidence="2 3">ICMP 19927</strain>
    </source>
</reference>
<protein>
    <submittedName>
        <fullName evidence="2">Uncharacterized protein</fullName>
    </submittedName>
</protein>
<feature type="compositionally biased region" description="Polar residues" evidence="1">
    <location>
        <begin position="114"/>
        <end position="127"/>
    </location>
</feature>
<name>A0A1Y2MDI7_EPING</name>
<dbReference type="AlphaFoldDB" id="A0A1Y2MDI7"/>